<evidence type="ECO:0000256" key="5">
    <source>
        <dbReference type="ARBA" id="ARBA00022989"/>
    </source>
</evidence>
<dbReference type="CDD" id="cd06261">
    <property type="entry name" value="TM_PBP2"/>
    <property type="match status" value="1"/>
</dbReference>
<name>A0A6J4LUY5_9ACTN</name>
<feature type="transmembrane region" description="Helical" evidence="7">
    <location>
        <begin position="98"/>
        <end position="119"/>
    </location>
</feature>
<dbReference type="EMBL" id="CADCTS010000526">
    <property type="protein sequence ID" value="CAA9343015.1"/>
    <property type="molecule type" value="Genomic_DNA"/>
</dbReference>
<evidence type="ECO:0000256" key="1">
    <source>
        <dbReference type="ARBA" id="ARBA00004651"/>
    </source>
</evidence>
<feature type="transmembrane region" description="Helical" evidence="7">
    <location>
        <begin position="180"/>
        <end position="203"/>
    </location>
</feature>
<sequence length="318" mass="34594">MTSLAPGRALRPGGALPTAKRSPGRGRRPSQRRALLGLVMAAPALVLITVFFLVPLLLTFWMSLHNWPLLGNPRFIGLDNYTRAIGDDNFRQALSFTLTYTAVITPVLLLLGFGLAVLVRRPVRGARFFQSVFFMPVCIGLASGSFLWLYLGQSQIGPLFDLLARAGVVDPAGNLYANGWSALALVIAMVTWKVVGLQMLLLLSGLQSIPDEVVEAARIDGAGRWQQFLHITLPLLRPTLALVLVFSVAGSLLAFDQFYIMTGGGPSNSTITAVYQIYRISFNSFRLGYGAALSVLLMVILAAVSLVQMLLLRNTDHH</sequence>
<dbReference type="AlphaFoldDB" id="A0A6J4LUY5"/>
<comment type="subcellular location">
    <subcellularLocation>
        <location evidence="1 7">Cell membrane</location>
        <topology evidence="1 7">Multi-pass membrane protein</topology>
    </subcellularLocation>
</comment>
<keyword evidence="2 7" id="KW-0813">Transport</keyword>
<dbReference type="PANTHER" id="PTHR43227:SF11">
    <property type="entry name" value="BLL4140 PROTEIN"/>
    <property type="match status" value="1"/>
</dbReference>
<keyword evidence="3" id="KW-1003">Cell membrane</keyword>
<dbReference type="InterPro" id="IPR050809">
    <property type="entry name" value="UgpAE/MalFG_permease"/>
</dbReference>
<evidence type="ECO:0000313" key="10">
    <source>
        <dbReference type="EMBL" id="CAA9343015.1"/>
    </source>
</evidence>
<dbReference type="Gene3D" id="1.10.3720.10">
    <property type="entry name" value="MetI-like"/>
    <property type="match status" value="1"/>
</dbReference>
<dbReference type="PROSITE" id="PS50928">
    <property type="entry name" value="ABC_TM1"/>
    <property type="match status" value="1"/>
</dbReference>
<dbReference type="GO" id="GO:0055085">
    <property type="term" value="P:transmembrane transport"/>
    <property type="evidence" value="ECO:0007669"/>
    <property type="project" value="InterPro"/>
</dbReference>
<evidence type="ECO:0000256" key="4">
    <source>
        <dbReference type="ARBA" id="ARBA00022692"/>
    </source>
</evidence>
<feature type="transmembrane region" description="Helical" evidence="7">
    <location>
        <begin position="240"/>
        <end position="260"/>
    </location>
</feature>
<organism evidence="10">
    <name type="scientific">uncultured Friedmanniella sp</name>
    <dbReference type="NCBI Taxonomy" id="335381"/>
    <lineage>
        <taxon>Bacteria</taxon>
        <taxon>Bacillati</taxon>
        <taxon>Actinomycetota</taxon>
        <taxon>Actinomycetes</taxon>
        <taxon>Propionibacteriales</taxon>
        <taxon>Nocardioidaceae</taxon>
        <taxon>Friedmanniella</taxon>
        <taxon>environmental samples</taxon>
    </lineage>
</organism>
<feature type="region of interest" description="Disordered" evidence="8">
    <location>
        <begin position="1"/>
        <end position="29"/>
    </location>
</feature>
<evidence type="ECO:0000259" key="9">
    <source>
        <dbReference type="PROSITE" id="PS50928"/>
    </source>
</evidence>
<evidence type="ECO:0000256" key="8">
    <source>
        <dbReference type="SAM" id="MobiDB-lite"/>
    </source>
</evidence>
<feature type="transmembrane region" description="Helical" evidence="7">
    <location>
        <begin position="289"/>
        <end position="312"/>
    </location>
</feature>
<proteinExistence type="inferred from homology"/>
<keyword evidence="5 7" id="KW-1133">Transmembrane helix</keyword>
<feature type="transmembrane region" description="Helical" evidence="7">
    <location>
        <begin position="131"/>
        <end position="151"/>
    </location>
</feature>
<keyword evidence="4 7" id="KW-0812">Transmembrane</keyword>
<dbReference type="InterPro" id="IPR000515">
    <property type="entry name" value="MetI-like"/>
</dbReference>
<evidence type="ECO:0000256" key="3">
    <source>
        <dbReference type="ARBA" id="ARBA00022475"/>
    </source>
</evidence>
<reference evidence="10" key="1">
    <citation type="submission" date="2020-02" db="EMBL/GenBank/DDBJ databases">
        <authorList>
            <person name="Meier V. D."/>
        </authorList>
    </citation>
    <scope>NUCLEOTIDE SEQUENCE</scope>
    <source>
        <strain evidence="10">AVDCRST_MAG48</strain>
    </source>
</reference>
<comment type="similarity">
    <text evidence="7">Belongs to the binding-protein-dependent transport system permease family.</text>
</comment>
<accession>A0A6J4LUY5</accession>
<evidence type="ECO:0000256" key="2">
    <source>
        <dbReference type="ARBA" id="ARBA00022448"/>
    </source>
</evidence>
<protein>
    <submittedName>
        <fullName evidence="10">ABC transporter, permease protein 1 (Cluster 1, maltose/g3p/polyamine/iron)</fullName>
    </submittedName>
</protein>
<dbReference type="PANTHER" id="PTHR43227">
    <property type="entry name" value="BLL4140 PROTEIN"/>
    <property type="match status" value="1"/>
</dbReference>
<evidence type="ECO:0000256" key="7">
    <source>
        <dbReference type="RuleBase" id="RU363032"/>
    </source>
</evidence>
<gene>
    <name evidence="10" type="ORF">AVDCRST_MAG48-3764</name>
</gene>
<dbReference type="GO" id="GO:0005886">
    <property type="term" value="C:plasma membrane"/>
    <property type="evidence" value="ECO:0007669"/>
    <property type="project" value="UniProtKB-SubCell"/>
</dbReference>
<keyword evidence="6 7" id="KW-0472">Membrane</keyword>
<dbReference type="InterPro" id="IPR035906">
    <property type="entry name" value="MetI-like_sf"/>
</dbReference>
<feature type="transmembrane region" description="Helical" evidence="7">
    <location>
        <begin position="35"/>
        <end position="62"/>
    </location>
</feature>
<evidence type="ECO:0000256" key="6">
    <source>
        <dbReference type="ARBA" id="ARBA00023136"/>
    </source>
</evidence>
<dbReference type="Pfam" id="PF00528">
    <property type="entry name" value="BPD_transp_1"/>
    <property type="match status" value="1"/>
</dbReference>
<feature type="domain" description="ABC transmembrane type-1" evidence="9">
    <location>
        <begin position="94"/>
        <end position="308"/>
    </location>
</feature>
<dbReference type="SUPFAM" id="SSF161098">
    <property type="entry name" value="MetI-like"/>
    <property type="match status" value="1"/>
</dbReference>